<name>A0A221T3I7_9DEIO</name>
<organism evidence="2 3">
    <name type="scientific">Deinococcus ficus</name>
    <dbReference type="NCBI Taxonomy" id="317577"/>
    <lineage>
        <taxon>Bacteria</taxon>
        <taxon>Thermotogati</taxon>
        <taxon>Deinococcota</taxon>
        <taxon>Deinococci</taxon>
        <taxon>Deinococcales</taxon>
        <taxon>Deinococcaceae</taxon>
        <taxon>Deinococcus</taxon>
    </lineage>
</organism>
<dbReference type="AlphaFoldDB" id="A0A221T3I7"/>
<dbReference type="Proteomes" id="UP000259030">
    <property type="component" value="Plasmid pDFI3"/>
</dbReference>
<keyword evidence="2" id="KW-0614">Plasmid</keyword>
<sequence>MGAAFVPDAGAVRGTARPPMAPPLTAAGRAAGVDTTGLGAAGFGVLGVEPVERGVDERLTLVELLRLDVLAELELVLRRLASALPSRRRAVQTVTVRRVRVMLVL</sequence>
<evidence type="ECO:0000313" key="2">
    <source>
        <dbReference type="EMBL" id="ASN83430.1"/>
    </source>
</evidence>
<proteinExistence type="predicted"/>
<evidence type="ECO:0000313" key="3">
    <source>
        <dbReference type="Proteomes" id="UP000259030"/>
    </source>
</evidence>
<keyword evidence="3" id="KW-1185">Reference proteome</keyword>
<dbReference type="EMBL" id="CP021084">
    <property type="protein sequence ID" value="ASN83430.1"/>
    <property type="molecule type" value="Genomic_DNA"/>
</dbReference>
<dbReference type="KEGG" id="dfc:DFI_19730"/>
<protein>
    <submittedName>
        <fullName evidence="2">Uncharacterized protein</fullName>
    </submittedName>
</protein>
<feature type="region of interest" description="Disordered" evidence="1">
    <location>
        <begin position="1"/>
        <end position="27"/>
    </location>
</feature>
<evidence type="ECO:0000256" key="1">
    <source>
        <dbReference type="SAM" id="MobiDB-lite"/>
    </source>
</evidence>
<reference evidence="2 3" key="1">
    <citation type="submission" date="2017-05" db="EMBL/GenBank/DDBJ databases">
        <title>The complete genome sequence of Deinococcus ficus isolated from the rhizosphere of the Ficus religiosa L. in Taiwan.</title>
        <authorList>
            <person name="Wu K.-M."/>
            <person name="Liao T.-L."/>
            <person name="Liu Y.-M."/>
            <person name="Young C.-C."/>
            <person name="Tsai S.-F."/>
        </authorList>
    </citation>
    <scope>NUCLEOTIDE SEQUENCE [LARGE SCALE GENOMIC DNA]</scope>
    <source>
        <strain evidence="2 3">CC-FR2-10</strain>
        <plasmid evidence="3">pdfi3</plasmid>
    </source>
</reference>
<geneLocation type="plasmid" evidence="3">
    <name>pdfi3</name>
</geneLocation>
<accession>A0A221T3I7</accession>
<gene>
    <name evidence="2" type="ORF">DFI_19730</name>
</gene>